<keyword evidence="1" id="KW-0812">Transmembrane</keyword>
<dbReference type="Proteomes" id="UP000198864">
    <property type="component" value="Unassembled WGS sequence"/>
</dbReference>
<protein>
    <submittedName>
        <fullName evidence="2">Uncharacterized protein</fullName>
    </submittedName>
</protein>
<name>A0A1C4ZWC3_9ACTN</name>
<sequence>MTYEPMMVPDPRANRTLRTVLIVVGALLAVCCVIGTCGGLWLYRSIKDSVEPAGAAATAFVDDVQAGNYPGAYGRLCDRVRAGMTQEEFARVQAAQLKISSYEITNVNVNNVNGRLTATATVEAVQEATGARLTQGLALVKEDGEWRVCQ</sequence>
<reference evidence="2 3" key="1">
    <citation type="submission" date="2016-06" db="EMBL/GenBank/DDBJ databases">
        <authorList>
            <person name="Kjaerup R.B."/>
            <person name="Dalgaard T.S."/>
            <person name="Juul-Madsen H.R."/>
        </authorList>
    </citation>
    <scope>NUCLEOTIDE SEQUENCE [LARGE SCALE GENOMIC DNA]</scope>
    <source>
        <strain evidence="2 3">DSM 44871</strain>
    </source>
</reference>
<evidence type="ECO:0000313" key="2">
    <source>
        <dbReference type="EMBL" id="SCF37186.1"/>
    </source>
</evidence>
<evidence type="ECO:0000256" key="1">
    <source>
        <dbReference type="SAM" id="Phobius"/>
    </source>
</evidence>
<keyword evidence="1" id="KW-1133">Transmembrane helix</keyword>
<evidence type="ECO:0000313" key="3">
    <source>
        <dbReference type="Proteomes" id="UP000198864"/>
    </source>
</evidence>
<proteinExistence type="predicted"/>
<organism evidence="2 3">
    <name type="scientific">Micromonospora saelicesensis</name>
    <dbReference type="NCBI Taxonomy" id="285676"/>
    <lineage>
        <taxon>Bacteria</taxon>
        <taxon>Bacillati</taxon>
        <taxon>Actinomycetota</taxon>
        <taxon>Actinomycetes</taxon>
        <taxon>Micromonosporales</taxon>
        <taxon>Micromonosporaceae</taxon>
        <taxon>Micromonospora</taxon>
    </lineage>
</organism>
<feature type="transmembrane region" description="Helical" evidence="1">
    <location>
        <begin position="20"/>
        <end position="43"/>
    </location>
</feature>
<gene>
    <name evidence="2" type="ORF">GA0070561_5897</name>
</gene>
<dbReference type="RefSeq" id="WP_091406906.1">
    <property type="nucleotide sequence ID" value="NZ_FMCR01000007.1"/>
</dbReference>
<dbReference type="AlphaFoldDB" id="A0A1C4ZWC3"/>
<dbReference type="EMBL" id="FMCR01000007">
    <property type="protein sequence ID" value="SCF37186.1"/>
    <property type="molecule type" value="Genomic_DNA"/>
</dbReference>
<keyword evidence="1" id="KW-0472">Membrane</keyword>
<accession>A0A1C4ZWC3</accession>